<name>A0A7C9VG90_9BRAD</name>
<evidence type="ECO:0000313" key="2">
    <source>
        <dbReference type="Proteomes" id="UP000480266"/>
    </source>
</evidence>
<proteinExistence type="predicted"/>
<feature type="non-terminal residue" evidence="1">
    <location>
        <position position="1"/>
    </location>
</feature>
<dbReference type="AlphaFoldDB" id="A0A7C9VG90"/>
<comment type="caution">
    <text evidence="1">The sequence shown here is derived from an EMBL/GenBank/DDBJ whole genome shotgun (WGS) entry which is preliminary data.</text>
</comment>
<gene>
    <name evidence="1" type="ORF">G4V63_00300</name>
</gene>
<dbReference type="Gene3D" id="3.40.190.10">
    <property type="entry name" value="Periplasmic binding protein-like II"/>
    <property type="match status" value="2"/>
</dbReference>
<dbReference type="SUPFAM" id="SSF53850">
    <property type="entry name" value="Periplasmic binding protein-like II"/>
    <property type="match status" value="1"/>
</dbReference>
<protein>
    <submittedName>
        <fullName evidence="1">Uncharacterized protein</fullName>
    </submittedName>
</protein>
<dbReference type="Proteomes" id="UP000480266">
    <property type="component" value="Unassembled WGS sequence"/>
</dbReference>
<keyword evidence="2" id="KW-1185">Reference proteome</keyword>
<sequence length="279" mass="31394">NDLLNAAKTITQKKQNMAGFCMALGRNLCTDYHFAALLHAAGGRMFDTSNKFEVAFDSPETVEALTFIKELLPYMPKGAVEYSFLQVVDAHVTGQTAMSFYWGRTLGRAAEEAKPIFEATEAFNHARNPRTQRRSNWNDFQGWCIPAQNNPYIEEVKQALLYQQTSKEWLVKYCHSLMPNVAPTYKDVANSAELRNHPFYKSKSKTVETYYTGSLPNSSSTANELLMGANPLSGYVHGRSILAQTVQKVVIDNQTPQQAAKWGARELEAIRRENIRLLG</sequence>
<dbReference type="EMBL" id="JAAMRR010000015">
    <property type="protein sequence ID" value="NGX93730.1"/>
    <property type="molecule type" value="Genomic_DNA"/>
</dbReference>
<organism evidence="1 2">
    <name type="scientific">Candidatus Afipia apatlaquensis</name>
    <dbReference type="NCBI Taxonomy" id="2712852"/>
    <lineage>
        <taxon>Bacteria</taxon>
        <taxon>Pseudomonadati</taxon>
        <taxon>Pseudomonadota</taxon>
        <taxon>Alphaproteobacteria</taxon>
        <taxon>Hyphomicrobiales</taxon>
        <taxon>Nitrobacteraceae</taxon>
        <taxon>Afipia</taxon>
    </lineage>
</organism>
<evidence type="ECO:0000313" key="1">
    <source>
        <dbReference type="EMBL" id="NGX93730.1"/>
    </source>
</evidence>
<accession>A0A7C9VG90</accession>
<reference evidence="1" key="1">
    <citation type="submission" date="2020-02" db="EMBL/GenBank/DDBJ databases">
        <title>Draft genome sequence of Candidatus Afipia apatlaquensis IBT-C3, a potential strain for decolorization of textile dyes.</title>
        <authorList>
            <person name="Sanchez-Reyes A."/>
            <person name="Breton-Deval L."/>
            <person name="Mangelson H."/>
            <person name="Sanchez-Flores A."/>
        </authorList>
    </citation>
    <scope>NUCLEOTIDE SEQUENCE [LARGE SCALE GENOMIC DNA]</scope>
    <source>
        <strain evidence="1">IBT-C3</strain>
    </source>
</reference>